<keyword evidence="3" id="KW-1185">Reference proteome</keyword>
<organism evidence="2 3">
    <name type="scientific">Arthrobotrys oligospora (strain ATCC 24927 / CBS 115.81 / DSM 1491)</name>
    <name type="common">Nematode-trapping fungus</name>
    <name type="synonym">Didymozoophaga oligospora</name>
    <dbReference type="NCBI Taxonomy" id="756982"/>
    <lineage>
        <taxon>Eukaryota</taxon>
        <taxon>Fungi</taxon>
        <taxon>Dikarya</taxon>
        <taxon>Ascomycota</taxon>
        <taxon>Pezizomycotina</taxon>
        <taxon>Orbiliomycetes</taxon>
        <taxon>Orbiliales</taxon>
        <taxon>Orbiliaceae</taxon>
        <taxon>Orbilia</taxon>
        <taxon>Orbilia oligospora</taxon>
    </lineage>
</organism>
<dbReference type="AlphaFoldDB" id="G1X0K5"/>
<dbReference type="HOGENOM" id="CLU_729522_0_0_1"/>
<reference evidence="2 3" key="1">
    <citation type="journal article" date="2011" name="PLoS Pathog.">
        <title>Genomic and proteomic analyses of the fungus Arthrobotrys oligospora provide insights into nematode-trap formation.</title>
        <authorList>
            <person name="Yang J."/>
            <person name="Wang L."/>
            <person name="Ji X."/>
            <person name="Feng Y."/>
            <person name="Li X."/>
            <person name="Zou C."/>
            <person name="Xu J."/>
            <person name="Ren Y."/>
            <person name="Mi Q."/>
            <person name="Wu J."/>
            <person name="Liu S."/>
            <person name="Liu Y."/>
            <person name="Huang X."/>
            <person name="Wang H."/>
            <person name="Niu X."/>
            <person name="Li J."/>
            <person name="Liang L."/>
            <person name="Luo Y."/>
            <person name="Ji K."/>
            <person name="Zhou W."/>
            <person name="Yu Z."/>
            <person name="Li G."/>
            <person name="Liu Y."/>
            <person name="Li L."/>
            <person name="Qiao M."/>
            <person name="Feng L."/>
            <person name="Zhang K.-Q."/>
        </authorList>
    </citation>
    <scope>NUCLEOTIDE SEQUENCE [LARGE SCALE GENOMIC DNA]</scope>
    <source>
        <strain evidence="3">ATCC 24927 / CBS 115.81 / DSM 1491</strain>
    </source>
</reference>
<gene>
    <name evidence="2" type="ORF">AOL_s00006g406</name>
</gene>
<evidence type="ECO:0000313" key="3">
    <source>
        <dbReference type="Proteomes" id="UP000008784"/>
    </source>
</evidence>
<feature type="compositionally biased region" description="Polar residues" evidence="1">
    <location>
        <begin position="1"/>
        <end position="19"/>
    </location>
</feature>
<feature type="compositionally biased region" description="Low complexity" evidence="1">
    <location>
        <begin position="27"/>
        <end position="39"/>
    </location>
</feature>
<feature type="compositionally biased region" description="Low complexity" evidence="1">
    <location>
        <begin position="143"/>
        <end position="158"/>
    </location>
</feature>
<feature type="compositionally biased region" description="Basic residues" evidence="1">
    <location>
        <begin position="59"/>
        <end position="70"/>
    </location>
</feature>
<evidence type="ECO:0000313" key="2">
    <source>
        <dbReference type="EMBL" id="EGX53540.1"/>
    </source>
</evidence>
<feature type="region of interest" description="Disordered" evidence="1">
    <location>
        <begin position="1"/>
        <end position="168"/>
    </location>
</feature>
<comment type="caution">
    <text evidence="2">The sequence shown here is derived from an EMBL/GenBank/DDBJ whole genome shotgun (WGS) entry which is preliminary data.</text>
</comment>
<dbReference type="GeneID" id="22888938"/>
<sequence>MEPSPSSNPTSKQKKSTPLISKLPRIPSFKPSKPTSSKTGIGASKEELPLPDLPPHPPLSHRRRRRRRSSHSTTTPQHPEPRKPSKLSQLKSRLSSLKPSKATTTTTTTIPKTSPPPSTPALEPPTTPPTIPSPTPSSPPSSPAQSFHTAHSFSSSHQTDIENPPNTPFIPCDISIASSDAIYQLSSPAKFWENIHKRNEMKRIKAEKLREAEKEVSLCERIRRERFKVRKVVSVIDEEEEMVVYMDGSDEEDGDEDGEEEEEGGEEKEAEETEEDGDENTGCMGFNWVKKLEERYYGLDEGDGGVDLTTEEDHGPIPDDINVNASTEDRDRDHNEDEEEDKPETTSTYLERIDELRRALGNAVADVALRPADWRKLID</sequence>
<protein>
    <submittedName>
        <fullName evidence="2">Uncharacterized protein</fullName>
    </submittedName>
</protein>
<dbReference type="Proteomes" id="UP000008784">
    <property type="component" value="Unassembled WGS sequence"/>
</dbReference>
<dbReference type="OrthoDB" id="5423686at2759"/>
<accession>G1X0K5</accession>
<dbReference type="OMA" id="WNGHEDE"/>
<dbReference type="EMBL" id="ADOT01000012">
    <property type="protein sequence ID" value="EGX53540.1"/>
    <property type="molecule type" value="Genomic_DNA"/>
</dbReference>
<evidence type="ECO:0000256" key="1">
    <source>
        <dbReference type="SAM" id="MobiDB-lite"/>
    </source>
</evidence>
<feature type="region of interest" description="Disordered" evidence="1">
    <location>
        <begin position="299"/>
        <end position="348"/>
    </location>
</feature>
<dbReference type="InParanoid" id="G1X0K5"/>
<dbReference type="RefSeq" id="XP_011118017.1">
    <property type="nucleotide sequence ID" value="XM_011119715.1"/>
</dbReference>
<feature type="compositionally biased region" description="Pro residues" evidence="1">
    <location>
        <begin position="113"/>
        <end position="142"/>
    </location>
</feature>
<feature type="region of interest" description="Disordered" evidence="1">
    <location>
        <begin position="243"/>
        <end position="284"/>
    </location>
</feature>
<proteinExistence type="predicted"/>
<feature type="compositionally biased region" description="Low complexity" evidence="1">
    <location>
        <begin position="86"/>
        <end position="112"/>
    </location>
</feature>
<name>G1X0K5_ARTOA</name>
<feature type="compositionally biased region" description="Acidic residues" evidence="1">
    <location>
        <begin position="243"/>
        <end position="279"/>
    </location>
</feature>